<dbReference type="SUPFAM" id="SSF140478">
    <property type="entry name" value="LemA-like"/>
    <property type="match status" value="1"/>
</dbReference>
<dbReference type="Pfam" id="PF04011">
    <property type="entry name" value="LemA"/>
    <property type="match status" value="1"/>
</dbReference>
<comment type="similarity">
    <text evidence="2">Belongs to the LemA family.</text>
</comment>
<dbReference type="Gene3D" id="1.20.1440.20">
    <property type="entry name" value="LemA-like domain"/>
    <property type="match status" value="1"/>
</dbReference>
<dbReference type="EMBL" id="MFGX01000106">
    <property type="protein sequence ID" value="OGF53310.1"/>
    <property type="molecule type" value="Genomic_DNA"/>
</dbReference>
<keyword evidence="3" id="KW-0812">Transmembrane</keyword>
<keyword evidence="4" id="KW-1133">Transmembrane helix</keyword>
<accession>A0A1F5UQC8</accession>
<dbReference type="Proteomes" id="UP000179157">
    <property type="component" value="Unassembled WGS sequence"/>
</dbReference>
<evidence type="ECO:0000256" key="4">
    <source>
        <dbReference type="ARBA" id="ARBA00022989"/>
    </source>
</evidence>
<evidence type="ECO:0000313" key="6">
    <source>
        <dbReference type="EMBL" id="OGF53310.1"/>
    </source>
</evidence>
<evidence type="ECO:0000313" key="7">
    <source>
        <dbReference type="Proteomes" id="UP000179157"/>
    </source>
</evidence>
<evidence type="ECO:0000256" key="3">
    <source>
        <dbReference type="ARBA" id="ARBA00022692"/>
    </source>
</evidence>
<gene>
    <name evidence="6" type="ORF">A2Z21_10615</name>
</gene>
<name>A0A1F5UQC8_FRAXR</name>
<dbReference type="STRING" id="1817864.A2Z21_10615"/>
<sequence>MIGLFIILSLVVLFFLWGMLLYNALVRANNSCDEAWSNVDTELKRRYDLIPNLVEAVKAYATHERTVLQGVSEARTRAIASTGSPASQARDENVLVSNVRQLLAIVERYPELKADQNFRKLQEELINTEDRIQATRRFYSANVRDFNNLVQSVPSNLIAQRFGFREREYFEIENAMERTPVTVDLQRK</sequence>
<dbReference type="AlphaFoldDB" id="A0A1F5UQC8"/>
<dbReference type="GO" id="GO:0016020">
    <property type="term" value="C:membrane"/>
    <property type="evidence" value="ECO:0007669"/>
    <property type="project" value="UniProtKB-SubCell"/>
</dbReference>
<dbReference type="PANTHER" id="PTHR34478">
    <property type="entry name" value="PROTEIN LEMA"/>
    <property type="match status" value="1"/>
</dbReference>
<proteinExistence type="inferred from homology"/>
<evidence type="ECO:0008006" key="8">
    <source>
        <dbReference type="Google" id="ProtNLM"/>
    </source>
</evidence>
<protein>
    <recommendedName>
        <fullName evidence="8">LemA family protein</fullName>
    </recommendedName>
</protein>
<comment type="caution">
    <text evidence="6">The sequence shown here is derived from an EMBL/GenBank/DDBJ whole genome shotgun (WGS) entry which is preliminary data.</text>
</comment>
<evidence type="ECO:0000256" key="5">
    <source>
        <dbReference type="ARBA" id="ARBA00023136"/>
    </source>
</evidence>
<keyword evidence="5" id="KW-0472">Membrane</keyword>
<reference evidence="6 7" key="1">
    <citation type="journal article" date="2016" name="Nat. Commun.">
        <title>Thousands of microbial genomes shed light on interconnected biogeochemical processes in an aquifer system.</title>
        <authorList>
            <person name="Anantharaman K."/>
            <person name="Brown C.T."/>
            <person name="Hug L.A."/>
            <person name="Sharon I."/>
            <person name="Castelle C.J."/>
            <person name="Probst A.J."/>
            <person name="Thomas B.C."/>
            <person name="Singh A."/>
            <person name="Wilkins M.J."/>
            <person name="Karaoz U."/>
            <person name="Brodie E.L."/>
            <person name="Williams K.H."/>
            <person name="Hubbard S.S."/>
            <person name="Banfield J.F."/>
        </authorList>
    </citation>
    <scope>NUCLEOTIDE SEQUENCE [LARGE SCALE GENOMIC DNA]</scope>
    <source>
        <strain evidence="7">RBG_16_55_9</strain>
    </source>
</reference>
<evidence type="ECO:0000256" key="2">
    <source>
        <dbReference type="ARBA" id="ARBA00008854"/>
    </source>
</evidence>
<comment type="subcellular location">
    <subcellularLocation>
        <location evidence="1">Membrane</location>
        <topology evidence="1">Single-pass membrane protein</topology>
    </subcellularLocation>
</comment>
<evidence type="ECO:0000256" key="1">
    <source>
        <dbReference type="ARBA" id="ARBA00004167"/>
    </source>
</evidence>
<dbReference type="InterPro" id="IPR023353">
    <property type="entry name" value="LemA-like_dom_sf"/>
</dbReference>
<dbReference type="InterPro" id="IPR007156">
    <property type="entry name" value="MamQ_LemA"/>
</dbReference>
<dbReference type="PANTHER" id="PTHR34478:SF2">
    <property type="entry name" value="MEMBRANE PROTEIN"/>
    <property type="match status" value="1"/>
</dbReference>
<organism evidence="6 7">
    <name type="scientific">Fraserbacteria sp. (strain RBG_16_55_9)</name>
    <dbReference type="NCBI Taxonomy" id="1817864"/>
    <lineage>
        <taxon>Bacteria</taxon>
        <taxon>Candidatus Fraseribacteriota</taxon>
    </lineage>
</organism>